<reference evidence="2 3" key="1">
    <citation type="journal article" date="2021" name="Elife">
        <title>Chloroplast acquisition without the gene transfer in kleptoplastic sea slugs, Plakobranchus ocellatus.</title>
        <authorList>
            <person name="Maeda T."/>
            <person name="Takahashi S."/>
            <person name="Yoshida T."/>
            <person name="Shimamura S."/>
            <person name="Takaki Y."/>
            <person name="Nagai Y."/>
            <person name="Toyoda A."/>
            <person name="Suzuki Y."/>
            <person name="Arimoto A."/>
            <person name="Ishii H."/>
            <person name="Satoh N."/>
            <person name="Nishiyama T."/>
            <person name="Hasebe M."/>
            <person name="Maruyama T."/>
            <person name="Minagawa J."/>
            <person name="Obokata J."/>
            <person name="Shigenobu S."/>
        </authorList>
    </citation>
    <scope>NUCLEOTIDE SEQUENCE [LARGE SCALE GENOMIC DNA]</scope>
</reference>
<protein>
    <submittedName>
        <fullName evidence="2">Uncharacterized protein</fullName>
    </submittedName>
</protein>
<proteinExistence type="predicted"/>
<organism evidence="2 3">
    <name type="scientific">Elysia marginata</name>
    <dbReference type="NCBI Taxonomy" id="1093978"/>
    <lineage>
        <taxon>Eukaryota</taxon>
        <taxon>Metazoa</taxon>
        <taxon>Spiralia</taxon>
        <taxon>Lophotrochozoa</taxon>
        <taxon>Mollusca</taxon>
        <taxon>Gastropoda</taxon>
        <taxon>Heterobranchia</taxon>
        <taxon>Euthyneura</taxon>
        <taxon>Panpulmonata</taxon>
        <taxon>Sacoglossa</taxon>
        <taxon>Placobranchoidea</taxon>
        <taxon>Plakobranchidae</taxon>
        <taxon>Elysia</taxon>
    </lineage>
</organism>
<dbReference type="AlphaFoldDB" id="A0AAV4HX11"/>
<dbReference type="Proteomes" id="UP000762676">
    <property type="component" value="Unassembled WGS sequence"/>
</dbReference>
<sequence length="77" mass="8353">MCVSRNIIAFILYSFFLQACLSQETCGIFEEGKQGSLTCSTTSPTFTSLQPRIQIDGEMNQFGSCDSAGRECSAQPA</sequence>
<name>A0AAV4HX11_9GAST</name>
<evidence type="ECO:0000313" key="3">
    <source>
        <dbReference type="Proteomes" id="UP000762676"/>
    </source>
</evidence>
<comment type="caution">
    <text evidence="2">The sequence shown here is derived from an EMBL/GenBank/DDBJ whole genome shotgun (WGS) entry which is preliminary data.</text>
</comment>
<accession>A0AAV4HX11</accession>
<dbReference type="PROSITE" id="PS51257">
    <property type="entry name" value="PROKAR_LIPOPROTEIN"/>
    <property type="match status" value="1"/>
</dbReference>
<evidence type="ECO:0000313" key="2">
    <source>
        <dbReference type="EMBL" id="GFS01056.1"/>
    </source>
</evidence>
<gene>
    <name evidence="2" type="ORF">ElyMa_006414100</name>
</gene>
<feature type="chain" id="PRO_5043450258" evidence="1">
    <location>
        <begin position="23"/>
        <end position="77"/>
    </location>
</feature>
<dbReference type="EMBL" id="BMAT01012875">
    <property type="protein sequence ID" value="GFS01056.1"/>
    <property type="molecule type" value="Genomic_DNA"/>
</dbReference>
<feature type="signal peptide" evidence="1">
    <location>
        <begin position="1"/>
        <end position="22"/>
    </location>
</feature>
<keyword evidence="1" id="KW-0732">Signal</keyword>
<evidence type="ECO:0000256" key="1">
    <source>
        <dbReference type="SAM" id="SignalP"/>
    </source>
</evidence>
<keyword evidence="3" id="KW-1185">Reference proteome</keyword>